<gene>
    <name evidence="3" type="ORF">BJF93_08780</name>
</gene>
<proteinExistence type="inferred from homology"/>
<dbReference type="Gene3D" id="1.10.1220.10">
    <property type="entry name" value="Met repressor-like"/>
    <property type="match status" value="1"/>
</dbReference>
<dbReference type="GO" id="GO:0006351">
    <property type="term" value="P:DNA-templated transcription"/>
    <property type="evidence" value="ECO:0007669"/>
    <property type="project" value="TreeGrafter"/>
</dbReference>
<accession>A0A1Q9B127</accession>
<dbReference type="PANTHER" id="PTHR38781:SF1">
    <property type="entry name" value="ANTITOXIN DINJ-RELATED"/>
    <property type="match status" value="1"/>
</dbReference>
<dbReference type="PIRSF" id="PIRSF003108">
    <property type="entry name" value="DinJ"/>
    <property type="match status" value="1"/>
</dbReference>
<dbReference type="AlphaFoldDB" id="A0A1Q9B127"/>
<evidence type="ECO:0000313" key="3">
    <source>
        <dbReference type="EMBL" id="OLP61685.1"/>
    </source>
</evidence>
<evidence type="ECO:0000256" key="1">
    <source>
        <dbReference type="ARBA" id="ARBA00010562"/>
    </source>
</evidence>
<dbReference type="GO" id="GO:0000987">
    <property type="term" value="F:cis-regulatory region sequence-specific DNA binding"/>
    <property type="evidence" value="ECO:0007669"/>
    <property type="project" value="InterPro"/>
</dbReference>
<dbReference type="EMBL" id="MKIP01000031">
    <property type="protein sequence ID" value="OLP61685.1"/>
    <property type="molecule type" value="Genomic_DNA"/>
</dbReference>
<evidence type="ECO:0000256" key="2">
    <source>
        <dbReference type="ARBA" id="ARBA00022649"/>
    </source>
</evidence>
<evidence type="ECO:0000313" key="4">
    <source>
        <dbReference type="Proteomes" id="UP000186364"/>
    </source>
</evidence>
<dbReference type="InterPro" id="IPR013321">
    <property type="entry name" value="Arc_rbn_hlx_hlx"/>
</dbReference>
<dbReference type="NCBIfam" id="TIGR02384">
    <property type="entry name" value="RelB_DinJ"/>
    <property type="match status" value="1"/>
</dbReference>
<dbReference type="Pfam" id="PF04221">
    <property type="entry name" value="RelB"/>
    <property type="match status" value="1"/>
</dbReference>
<comment type="caution">
    <text evidence="3">The sequence shown here is derived from an EMBL/GenBank/DDBJ whole genome shotgun (WGS) entry which is preliminary data.</text>
</comment>
<keyword evidence="4" id="KW-1185">Reference proteome</keyword>
<keyword evidence="2" id="KW-1277">Toxin-antitoxin system</keyword>
<dbReference type="GO" id="GO:0044010">
    <property type="term" value="P:single-species biofilm formation"/>
    <property type="evidence" value="ECO:0007669"/>
    <property type="project" value="InterPro"/>
</dbReference>
<dbReference type="RefSeq" id="WP_075626348.1">
    <property type="nucleotide sequence ID" value="NZ_FOAM01000005.1"/>
</dbReference>
<reference evidence="3 4" key="1">
    <citation type="submission" date="2016-09" db="EMBL/GenBank/DDBJ databases">
        <title>Rhizobium sp. nov., a novel species isolated from the rice rhizosphere.</title>
        <authorList>
            <person name="Zhao J."/>
            <person name="Zhang X."/>
        </authorList>
    </citation>
    <scope>NUCLEOTIDE SEQUENCE [LARGE SCALE GENOMIC DNA]</scope>
    <source>
        <strain evidence="3 4">1.7048</strain>
    </source>
</reference>
<evidence type="ECO:0008006" key="5">
    <source>
        <dbReference type="Google" id="ProtNLM"/>
    </source>
</evidence>
<dbReference type="PANTHER" id="PTHR38781">
    <property type="entry name" value="ANTITOXIN DINJ-RELATED"/>
    <property type="match status" value="1"/>
</dbReference>
<name>A0A1Q9B127_9HYPH</name>
<dbReference type="InterPro" id="IPR007337">
    <property type="entry name" value="RelB/DinJ"/>
</dbReference>
<sequence>MLHIRIEDDLREDAAAVFSSLGLSMSEAVRLFLHRAVASQGLPLELKVPNAATRSALREAREMRKARRARFATPEALVADLNTRENSD</sequence>
<dbReference type="Proteomes" id="UP000186364">
    <property type="component" value="Unassembled WGS sequence"/>
</dbReference>
<dbReference type="OrthoDB" id="9799097at2"/>
<dbReference type="InterPro" id="IPR026262">
    <property type="entry name" value="DinJ"/>
</dbReference>
<dbReference type="GO" id="GO:0006355">
    <property type="term" value="P:regulation of DNA-templated transcription"/>
    <property type="evidence" value="ECO:0007669"/>
    <property type="project" value="InterPro"/>
</dbReference>
<organism evidence="3 4">
    <name type="scientific">Xaviernesmea oryzae</name>
    <dbReference type="NCBI Taxonomy" id="464029"/>
    <lineage>
        <taxon>Bacteria</taxon>
        <taxon>Pseudomonadati</taxon>
        <taxon>Pseudomonadota</taxon>
        <taxon>Alphaproteobacteria</taxon>
        <taxon>Hyphomicrobiales</taxon>
        <taxon>Rhizobiaceae</taxon>
        <taxon>Rhizobium/Agrobacterium group</taxon>
        <taxon>Xaviernesmea</taxon>
    </lineage>
</organism>
<protein>
    <recommendedName>
        <fullName evidence="5">Type II toxin-antitoxin system antitoxin, RelB/DinJ family</fullName>
    </recommendedName>
</protein>
<comment type="similarity">
    <text evidence="1">Belongs to the RelB/DinJ antitoxin family.</text>
</comment>
<dbReference type="GO" id="GO:0015643">
    <property type="term" value="F:toxic substance binding"/>
    <property type="evidence" value="ECO:0007669"/>
    <property type="project" value="InterPro"/>
</dbReference>